<feature type="transmembrane region" description="Helical" evidence="1">
    <location>
        <begin position="12"/>
        <end position="34"/>
    </location>
</feature>
<keyword evidence="1" id="KW-0812">Transmembrane</keyword>
<name>A0ABP9V4K1_9BACT</name>
<dbReference type="Proteomes" id="UP001424741">
    <property type="component" value="Unassembled WGS sequence"/>
</dbReference>
<accession>A0ABP9V4K1</accession>
<evidence type="ECO:0000313" key="3">
    <source>
        <dbReference type="Proteomes" id="UP001424741"/>
    </source>
</evidence>
<reference evidence="2 3" key="1">
    <citation type="submission" date="2024-02" db="EMBL/GenBank/DDBJ databases">
        <title>Rubritalea halochordaticola NBRC 107102.</title>
        <authorList>
            <person name="Ichikawa N."/>
            <person name="Katano-Makiyama Y."/>
            <person name="Hidaka K."/>
        </authorList>
    </citation>
    <scope>NUCLEOTIDE SEQUENCE [LARGE SCALE GENOMIC DNA]</scope>
    <source>
        <strain evidence="2 3">NBRC 107102</strain>
    </source>
</reference>
<keyword evidence="1" id="KW-1133">Transmembrane helix</keyword>
<organism evidence="2 3">
    <name type="scientific">Rubritalea halochordaticola</name>
    <dbReference type="NCBI Taxonomy" id="714537"/>
    <lineage>
        <taxon>Bacteria</taxon>
        <taxon>Pseudomonadati</taxon>
        <taxon>Verrucomicrobiota</taxon>
        <taxon>Verrucomicrobiia</taxon>
        <taxon>Verrucomicrobiales</taxon>
        <taxon>Rubritaleaceae</taxon>
        <taxon>Rubritalea</taxon>
    </lineage>
</organism>
<comment type="caution">
    <text evidence="2">The sequence shown here is derived from an EMBL/GenBank/DDBJ whole genome shotgun (WGS) entry which is preliminary data.</text>
</comment>
<protein>
    <submittedName>
        <fullName evidence="2">Uncharacterized protein</fullName>
    </submittedName>
</protein>
<dbReference type="EMBL" id="BAABRL010000016">
    <property type="protein sequence ID" value="GAA5497550.1"/>
    <property type="molecule type" value="Genomic_DNA"/>
</dbReference>
<evidence type="ECO:0000313" key="2">
    <source>
        <dbReference type="EMBL" id="GAA5497550.1"/>
    </source>
</evidence>
<keyword evidence="1" id="KW-0472">Membrane</keyword>
<sequence>MTSAQRALNHRQLRACALGFALMKVLLIAFLGMLPLMAEEKPVAEQKPE</sequence>
<keyword evidence="3" id="KW-1185">Reference proteome</keyword>
<proteinExistence type="predicted"/>
<evidence type="ECO:0000256" key="1">
    <source>
        <dbReference type="SAM" id="Phobius"/>
    </source>
</evidence>
<dbReference type="RefSeq" id="WP_346190043.1">
    <property type="nucleotide sequence ID" value="NZ_BAABRL010000016.1"/>
</dbReference>
<gene>
    <name evidence="2" type="ORF">Rhal01_03746</name>
</gene>